<organism evidence="1 2">
    <name type="scientific">Nostocoides veronense</name>
    <dbReference type="NCBI Taxonomy" id="330836"/>
    <lineage>
        <taxon>Bacteria</taxon>
        <taxon>Bacillati</taxon>
        <taxon>Actinomycetota</taxon>
        <taxon>Actinomycetes</taxon>
        <taxon>Micrococcales</taxon>
        <taxon>Intrasporangiaceae</taxon>
        <taxon>Nostocoides</taxon>
    </lineage>
</organism>
<keyword evidence="2" id="KW-1185">Reference proteome</keyword>
<reference evidence="1 2" key="1">
    <citation type="journal article" date="2019" name="Int. J. Syst. Evol. Microbiol.">
        <title>The Global Catalogue of Microorganisms (GCM) 10K type strain sequencing project: providing services to taxonomists for standard genome sequencing and annotation.</title>
        <authorList>
            <consortium name="The Broad Institute Genomics Platform"/>
            <consortium name="The Broad Institute Genome Sequencing Center for Infectious Disease"/>
            <person name="Wu L."/>
            <person name="Ma J."/>
        </authorList>
    </citation>
    <scope>NUCLEOTIDE SEQUENCE [LARGE SCALE GENOMIC DNA]</scope>
    <source>
        <strain evidence="1 2">JCM 15592</strain>
    </source>
</reference>
<gene>
    <name evidence="1" type="ORF">GCM10009811_15560</name>
</gene>
<evidence type="ECO:0000313" key="2">
    <source>
        <dbReference type="Proteomes" id="UP001499938"/>
    </source>
</evidence>
<dbReference type="RefSeq" id="WP_344083225.1">
    <property type="nucleotide sequence ID" value="NZ_BAAAPO010000025.1"/>
</dbReference>
<evidence type="ECO:0000313" key="1">
    <source>
        <dbReference type="EMBL" id="GAA1791672.1"/>
    </source>
</evidence>
<dbReference type="EMBL" id="BAAAPO010000025">
    <property type="protein sequence ID" value="GAA1791672.1"/>
    <property type="molecule type" value="Genomic_DNA"/>
</dbReference>
<name>A0ABN2LKC4_9MICO</name>
<proteinExistence type="predicted"/>
<sequence length="162" mass="17340">MTDKRNDFGPLDFTDGERVLMAHLAAILSGENAVPQHVEEAAKALHDWAIVDETLADLSAAPVLTRGDDAAFTFDLGTVQVRAEVEPSGFRRRQLSISVDDAAGLADVKEVSLQFPDGRSQDLVPDRFGQYAASVPSGALRVIAVLGGLGRRGALHTAWFTV</sequence>
<comment type="caution">
    <text evidence="1">The sequence shown here is derived from an EMBL/GenBank/DDBJ whole genome shotgun (WGS) entry which is preliminary data.</text>
</comment>
<dbReference type="Proteomes" id="UP001499938">
    <property type="component" value="Unassembled WGS sequence"/>
</dbReference>
<accession>A0ABN2LKC4</accession>
<protein>
    <submittedName>
        <fullName evidence="1">Uncharacterized protein</fullName>
    </submittedName>
</protein>